<comment type="caution">
    <text evidence="1">The sequence shown here is derived from an EMBL/GenBank/DDBJ whole genome shotgun (WGS) entry which is preliminary data.</text>
</comment>
<keyword evidence="2" id="KW-1185">Reference proteome</keyword>
<dbReference type="InterPro" id="IPR019384">
    <property type="entry name" value="FHIP"/>
</dbReference>
<proteinExistence type="predicted"/>
<organism evidence="1 2">
    <name type="scientific">Cetraspora pellucida</name>
    <dbReference type="NCBI Taxonomy" id="1433469"/>
    <lineage>
        <taxon>Eukaryota</taxon>
        <taxon>Fungi</taxon>
        <taxon>Fungi incertae sedis</taxon>
        <taxon>Mucoromycota</taxon>
        <taxon>Glomeromycotina</taxon>
        <taxon>Glomeromycetes</taxon>
        <taxon>Diversisporales</taxon>
        <taxon>Gigasporaceae</taxon>
        <taxon>Cetraspora</taxon>
    </lineage>
</organism>
<protein>
    <submittedName>
        <fullName evidence="1">20378_t:CDS:1</fullName>
    </submittedName>
</protein>
<name>A0A9N9KBK7_9GLOM</name>
<reference evidence="1" key="1">
    <citation type="submission" date="2021-06" db="EMBL/GenBank/DDBJ databases">
        <authorList>
            <person name="Kallberg Y."/>
            <person name="Tangrot J."/>
            <person name="Rosling A."/>
        </authorList>
    </citation>
    <scope>NUCLEOTIDE SEQUENCE</scope>
    <source>
        <strain evidence="1">FL966</strain>
    </source>
</reference>
<gene>
    <name evidence="1" type="ORF">CPELLU_LOCUS19659</name>
</gene>
<evidence type="ECO:0000313" key="1">
    <source>
        <dbReference type="EMBL" id="CAG8820714.1"/>
    </source>
</evidence>
<dbReference type="Proteomes" id="UP000789759">
    <property type="component" value="Unassembled WGS sequence"/>
</dbReference>
<dbReference type="AlphaFoldDB" id="A0A9N9KBK7"/>
<feature type="non-terminal residue" evidence="1">
    <location>
        <position position="1"/>
    </location>
</feature>
<feature type="non-terminal residue" evidence="1">
    <location>
        <position position="274"/>
    </location>
</feature>
<dbReference type="PANTHER" id="PTHR21705">
    <property type="entry name" value="RAI16 PROTEIN-RELATED"/>
    <property type="match status" value="1"/>
</dbReference>
<evidence type="ECO:0000313" key="2">
    <source>
        <dbReference type="Proteomes" id="UP000789759"/>
    </source>
</evidence>
<dbReference type="PANTHER" id="PTHR21705:SF11">
    <property type="entry name" value="FHIP FAMILY PROTEIN CG3558"/>
    <property type="match status" value="1"/>
</dbReference>
<sequence>QLKLHILIAAAFTQFRKMFLSKIVNSAVEIIAPHIKSKVERLEEEWKCIQSFYNSSKDKDLSKLKYHFEEISNHLENIIRYIKEEDIKIRMSSKPFSNRNCIDFVLENNILLCLVNYAQKDPLIRIEVIKFFTHFVINIQPLLLSAIHNPLEELISSLYEIDEYNTELIQELIKLIHAVIRHIIILPELIVLYFKKNEKDKTNFPMFSILLDCINIRGQTGRVSREALYLILRLCKDDGCFKTFLLNETEFFEIINLHLKMAFTALPNNNTLIV</sequence>
<dbReference type="Pfam" id="PF10257">
    <property type="entry name" value="RAI16-like"/>
    <property type="match status" value="1"/>
</dbReference>
<dbReference type="EMBL" id="CAJVQA010049565">
    <property type="protein sequence ID" value="CAG8820714.1"/>
    <property type="molecule type" value="Genomic_DNA"/>
</dbReference>
<accession>A0A9N9KBK7</accession>